<evidence type="ECO:0000256" key="9">
    <source>
        <dbReference type="ARBA" id="ARBA00023264"/>
    </source>
</evidence>
<dbReference type="OrthoDB" id="9777124at2"/>
<evidence type="ECO:0000256" key="7">
    <source>
        <dbReference type="ARBA" id="ARBA00023136"/>
    </source>
</evidence>
<keyword evidence="12" id="KW-1185">Reference proteome</keyword>
<comment type="subcellular location">
    <subcellularLocation>
        <location evidence="10">Cell membrane</location>
        <topology evidence="10">Multi-pass membrane protein</topology>
    </subcellularLocation>
</comment>
<keyword evidence="4 10" id="KW-0812">Transmembrane</keyword>
<feature type="transmembrane region" description="Helical" evidence="10">
    <location>
        <begin position="88"/>
        <end position="106"/>
    </location>
</feature>
<dbReference type="Pfam" id="PF02660">
    <property type="entry name" value="G3P_acyltransf"/>
    <property type="match status" value="1"/>
</dbReference>
<feature type="transmembrane region" description="Helical" evidence="10">
    <location>
        <begin position="118"/>
        <end position="145"/>
    </location>
</feature>
<evidence type="ECO:0000256" key="10">
    <source>
        <dbReference type="HAMAP-Rule" id="MF_01043"/>
    </source>
</evidence>
<dbReference type="UniPathway" id="UPA00085"/>
<reference evidence="11 12" key="1">
    <citation type="submission" date="2016-11" db="EMBL/GenBank/DDBJ databases">
        <authorList>
            <person name="Varghese N."/>
            <person name="Submissions S."/>
        </authorList>
    </citation>
    <scope>NUCLEOTIDE SEQUENCE [LARGE SCALE GENOMIC DNA]</scope>
    <source>
        <strain evidence="11 12">DSM 19027</strain>
    </source>
</reference>
<keyword evidence="1 10" id="KW-1003">Cell membrane</keyword>
<proteinExistence type="inferred from homology"/>
<keyword evidence="11" id="KW-0012">Acyltransferase</keyword>
<gene>
    <name evidence="10" type="primary">plsY</name>
    <name evidence="11" type="ORF">SAMN05444373_102910</name>
</gene>
<comment type="catalytic activity">
    <reaction evidence="10">
        <text>an acyl phosphate + sn-glycerol 3-phosphate = a 1-acyl-sn-glycero-3-phosphate + phosphate</text>
        <dbReference type="Rhea" id="RHEA:34075"/>
        <dbReference type="ChEBI" id="CHEBI:43474"/>
        <dbReference type="ChEBI" id="CHEBI:57597"/>
        <dbReference type="ChEBI" id="CHEBI:57970"/>
        <dbReference type="ChEBI" id="CHEBI:59918"/>
        <dbReference type="EC" id="2.3.1.275"/>
    </reaction>
</comment>
<evidence type="ECO:0000256" key="4">
    <source>
        <dbReference type="ARBA" id="ARBA00022692"/>
    </source>
</evidence>
<dbReference type="EMBL" id="FQZP01000029">
    <property type="protein sequence ID" value="SHJ16762.1"/>
    <property type="molecule type" value="Genomic_DNA"/>
</dbReference>
<keyword evidence="7 10" id="KW-0472">Membrane</keyword>
<dbReference type="GO" id="GO:0005886">
    <property type="term" value="C:plasma membrane"/>
    <property type="evidence" value="ECO:0007669"/>
    <property type="project" value="UniProtKB-SubCell"/>
</dbReference>
<organism evidence="11 12">
    <name type="scientific">Thermoclostridium caenicola</name>
    <dbReference type="NCBI Taxonomy" id="659425"/>
    <lineage>
        <taxon>Bacteria</taxon>
        <taxon>Bacillati</taxon>
        <taxon>Bacillota</taxon>
        <taxon>Clostridia</taxon>
        <taxon>Eubacteriales</taxon>
        <taxon>Oscillospiraceae</taxon>
        <taxon>Thermoclostridium</taxon>
    </lineage>
</organism>
<dbReference type="NCBIfam" id="TIGR00023">
    <property type="entry name" value="glycerol-3-phosphate 1-O-acyltransferase PlsY"/>
    <property type="match status" value="1"/>
</dbReference>
<dbReference type="InterPro" id="IPR003811">
    <property type="entry name" value="G3P_acylTferase_PlsY"/>
</dbReference>
<evidence type="ECO:0000256" key="6">
    <source>
        <dbReference type="ARBA" id="ARBA00023098"/>
    </source>
</evidence>
<keyword evidence="5 10" id="KW-1133">Transmembrane helix</keyword>
<comment type="similarity">
    <text evidence="10">Belongs to the PlsY family.</text>
</comment>
<dbReference type="PANTHER" id="PTHR30309">
    <property type="entry name" value="INNER MEMBRANE PROTEIN YGIH"/>
    <property type="match status" value="1"/>
</dbReference>
<evidence type="ECO:0000313" key="11">
    <source>
        <dbReference type="EMBL" id="SHJ16762.1"/>
    </source>
</evidence>
<comment type="pathway">
    <text evidence="10">Lipid metabolism; phospholipid metabolism.</text>
</comment>
<feature type="transmembrane region" description="Helical" evidence="10">
    <location>
        <begin position="6"/>
        <end position="28"/>
    </location>
</feature>
<dbReference type="AlphaFoldDB" id="A0A1M6H3N8"/>
<keyword evidence="6 10" id="KW-0443">Lipid metabolism</keyword>
<dbReference type="GO" id="GO:0043772">
    <property type="term" value="F:acyl-phosphate glycerol-3-phosphate acyltransferase activity"/>
    <property type="evidence" value="ECO:0007669"/>
    <property type="project" value="UniProtKB-UniRule"/>
</dbReference>
<evidence type="ECO:0000256" key="2">
    <source>
        <dbReference type="ARBA" id="ARBA00022516"/>
    </source>
</evidence>
<sequence>MIWILLSAVAGYLLGSINTSLVVGKLFYKKDVRQYGSGNAGATNTLRTLGKTAAAIVVVGDLLKGILACLIGRWLPGETAAGVYGGEYAAGIMAVIGHNWPLYFGFKGGKGVMTAFSVVLMFSPLAALICLLAFIVIVAITRYVSLGSIIGGAAFPLVAWLMGEPLLLVLTGVLLGLLIIIRHASNIRRLLEGNEKKLSFKDKPSGE</sequence>
<comment type="function">
    <text evidence="10">Catalyzes the transfer of an acyl group from acyl-phosphate (acyl-PO(4)) to glycerol-3-phosphate (G3P) to form lysophosphatidic acid (LPA). This enzyme utilizes acyl-phosphate as fatty acyl donor, but not acyl-CoA or acyl-ACP.</text>
</comment>
<accession>A0A1M6H3N8</accession>
<keyword evidence="8 10" id="KW-0594">Phospholipid biosynthesis</keyword>
<keyword evidence="3 10" id="KW-0808">Transferase</keyword>
<dbReference type="GO" id="GO:0008654">
    <property type="term" value="P:phospholipid biosynthetic process"/>
    <property type="evidence" value="ECO:0007669"/>
    <property type="project" value="UniProtKB-UniRule"/>
</dbReference>
<evidence type="ECO:0000256" key="5">
    <source>
        <dbReference type="ARBA" id="ARBA00022989"/>
    </source>
</evidence>
<feature type="transmembrane region" description="Helical" evidence="10">
    <location>
        <begin position="49"/>
        <end position="76"/>
    </location>
</feature>
<comment type="subunit">
    <text evidence="10">Probably interacts with PlsX.</text>
</comment>
<dbReference type="EC" id="2.3.1.275" evidence="10"/>
<protein>
    <recommendedName>
        <fullName evidence="10">Glycerol-3-phosphate acyltransferase</fullName>
    </recommendedName>
    <alternativeName>
        <fullName evidence="10">Acyl-PO4 G3P acyltransferase</fullName>
    </alternativeName>
    <alternativeName>
        <fullName evidence="10">Acyl-phosphate--glycerol-3-phosphate acyltransferase</fullName>
    </alternativeName>
    <alternativeName>
        <fullName evidence="10">G3P acyltransferase</fullName>
        <shortName evidence="10">GPAT</shortName>
        <ecNumber evidence="10">2.3.1.275</ecNumber>
    </alternativeName>
    <alternativeName>
        <fullName evidence="10">Lysophosphatidic acid synthase</fullName>
        <shortName evidence="10">LPA synthase</shortName>
    </alternativeName>
</protein>
<evidence type="ECO:0000256" key="3">
    <source>
        <dbReference type="ARBA" id="ARBA00022679"/>
    </source>
</evidence>
<evidence type="ECO:0000313" key="12">
    <source>
        <dbReference type="Proteomes" id="UP000324781"/>
    </source>
</evidence>
<dbReference type="PANTHER" id="PTHR30309:SF0">
    <property type="entry name" value="GLYCEROL-3-PHOSPHATE ACYLTRANSFERASE-RELATED"/>
    <property type="match status" value="1"/>
</dbReference>
<evidence type="ECO:0000256" key="1">
    <source>
        <dbReference type="ARBA" id="ARBA00022475"/>
    </source>
</evidence>
<dbReference type="SMART" id="SM01207">
    <property type="entry name" value="G3P_acyltransf"/>
    <property type="match status" value="1"/>
</dbReference>
<name>A0A1M6H3N8_9FIRM</name>
<keyword evidence="9 10" id="KW-1208">Phospholipid metabolism</keyword>
<dbReference type="RefSeq" id="WP_149678892.1">
    <property type="nucleotide sequence ID" value="NZ_DAONMB010000036.1"/>
</dbReference>
<keyword evidence="2 10" id="KW-0444">Lipid biosynthesis</keyword>
<evidence type="ECO:0000256" key="8">
    <source>
        <dbReference type="ARBA" id="ARBA00023209"/>
    </source>
</evidence>
<feature type="transmembrane region" description="Helical" evidence="10">
    <location>
        <begin position="157"/>
        <end position="181"/>
    </location>
</feature>
<dbReference type="Proteomes" id="UP000324781">
    <property type="component" value="Unassembled WGS sequence"/>
</dbReference>
<dbReference type="HAMAP" id="MF_01043">
    <property type="entry name" value="PlsY"/>
    <property type="match status" value="1"/>
</dbReference>